<organism evidence="1 2">
    <name type="scientific">Cryptosporidium muris (strain RN66)</name>
    <dbReference type="NCBI Taxonomy" id="441375"/>
    <lineage>
        <taxon>Eukaryota</taxon>
        <taxon>Sar</taxon>
        <taxon>Alveolata</taxon>
        <taxon>Apicomplexa</taxon>
        <taxon>Conoidasida</taxon>
        <taxon>Coccidia</taxon>
        <taxon>Eucoccidiorida</taxon>
        <taxon>Eimeriorina</taxon>
        <taxon>Cryptosporidiidae</taxon>
        <taxon>Cryptosporidium</taxon>
    </lineage>
</organism>
<dbReference type="VEuPathDB" id="CryptoDB:CMU_032280"/>
<keyword evidence="2" id="KW-1185">Reference proteome</keyword>
<dbReference type="OrthoDB" id="336936at2759"/>
<evidence type="ECO:0000313" key="1">
    <source>
        <dbReference type="EMBL" id="EEA08087.1"/>
    </source>
</evidence>
<reference evidence="1" key="1">
    <citation type="submission" date="2008-06" db="EMBL/GenBank/DDBJ databases">
        <authorList>
            <person name="Lorenzi H."/>
            <person name="Inman J."/>
            <person name="Miller J."/>
            <person name="Schobel S."/>
            <person name="Amedeo P."/>
            <person name="Caler E.V."/>
            <person name="da Silva J."/>
        </authorList>
    </citation>
    <scope>NUCLEOTIDE SEQUENCE [LARGE SCALE GENOMIC DNA]</scope>
    <source>
        <strain evidence="1">RN66</strain>
    </source>
</reference>
<accession>B6AIP6</accession>
<proteinExistence type="predicted"/>
<gene>
    <name evidence="1" type="ORF">CMU_032280</name>
</gene>
<dbReference type="GeneID" id="6997493"/>
<dbReference type="RefSeq" id="XP_002142436.1">
    <property type="nucleotide sequence ID" value="XM_002142400.1"/>
</dbReference>
<protein>
    <submittedName>
        <fullName evidence="1">Uncharacterized protein</fullName>
    </submittedName>
</protein>
<dbReference type="EMBL" id="DS989736">
    <property type="protein sequence ID" value="EEA08087.1"/>
    <property type="molecule type" value="Genomic_DNA"/>
</dbReference>
<name>B6AIP6_CRYMR</name>
<dbReference type="AlphaFoldDB" id="B6AIP6"/>
<sequence>MKGKPSLLADSRGLLNALSYIKEEYPAFNTEAIEYLFNKQGCISSDPNVFSIAALAAQLFFESILQRSKKIQMSTDGDDNIADSDILISEESFISAVKIEDVPNISVSTYSTILATSKENLHNYEVSKKRHSSD</sequence>
<evidence type="ECO:0000313" key="2">
    <source>
        <dbReference type="Proteomes" id="UP000001460"/>
    </source>
</evidence>
<dbReference type="Proteomes" id="UP000001460">
    <property type="component" value="Unassembled WGS sequence"/>
</dbReference>